<evidence type="ECO:0000259" key="3">
    <source>
        <dbReference type="SMART" id="SM00849"/>
    </source>
</evidence>
<feature type="compositionally biased region" description="Polar residues" evidence="2">
    <location>
        <begin position="105"/>
        <end position="116"/>
    </location>
</feature>
<organism evidence="4 5">
    <name type="scientific">Remersonia thermophila</name>
    <dbReference type="NCBI Taxonomy" id="72144"/>
    <lineage>
        <taxon>Eukaryota</taxon>
        <taxon>Fungi</taxon>
        <taxon>Dikarya</taxon>
        <taxon>Ascomycota</taxon>
        <taxon>Pezizomycotina</taxon>
        <taxon>Sordariomycetes</taxon>
        <taxon>Sordariomycetidae</taxon>
        <taxon>Sordariales</taxon>
        <taxon>Sordariales incertae sedis</taxon>
        <taxon>Remersonia</taxon>
    </lineage>
</organism>
<dbReference type="Pfam" id="PF00753">
    <property type="entry name" value="Lactamase_B"/>
    <property type="match status" value="1"/>
</dbReference>
<dbReference type="Gene3D" id="3.60.15.10">
    <property type="entry name" value="Ribonuclease Z/Hydroxyacylglutathione hydrolase-like"/>
    <property type="match status" value="1"/>
</dbReference>
<dbReference type="SUPFAM" id="SSF56281">
    <property type="entry name" value="Metallo-hydrolase/oxidoreductase"/>
    <property type="match status" value="1"/>
</dbReference>
<evidence type="ECO:0000313" key="5">
    <source>
        <dbReference type="Proteomes" id="UP001600064"/>
    </source>
</evidence>
<keyword evidence="1" id="KW-0479">Metal-binding</keyword>
<sequence>MCEEKGPTIIAADLILCLVSLPDKDKNFIMPKLPIPAGIGATLRAGTRLRGSLTGAGSAPRVLLGGGHHQARDIHHACRPSAPGGPGSQQCIKALRRQPILVQTHHPSPSTLSARQPATMHQPYSTNSSSSSPLPPGPEGPEPTIHAIFEPETFTYQYVVVDPTTRTAAIIDPVLDYDNKTRTVSTVAADGLLSLVREKGYTVSHILETHAHADHLTSSFYLQRKLAESQGTKPPVCIGKRIGQVQVLFGKRYGIDSDEYDGVFDTLWEDDAEIQVGTMKGRVVHLPGHTPDHVGYWIGDNVFCGDSLFHPAIGTARCDFPGGSAQAMYASAQKLLTLPDHVRIWVGHDYPGQHPESPEPEAMATIGEHRARNKHVREGVSEQEFVAMRSERDNKLAAPRLLHESLQVNIRAGKLPKPSEGGLRLFNLPVKIPEGL</sequence>
<evidence type="ECO:0000256" key="1">
    <source>
        <dbReference type="ARBA" id="ARBA00022723"/>
    </source>
</evidence>
<comment type="caution">
    <text evidence="4">The sequence shown here is derived from an EMBL/GenBank/DDBJ whole genome shotgun (WGS) entry which is preliminary data.</text>
</comment>
<keyword evidence="5" id="KW-1185">Reference proteome</keyword>
<dbReference type="InterPro" id="IPR001279">
    <property type="entry name" value="Metallo-B-lactamas"/>
</dbReference>
<name>A0ABR4DCH8_9PEZI</name>
<dbReference type="InterPro" id="IPR044528">
    <property type="entry name" value="POD-like_MBL-fold"/>
</dbReference>
<dbReference type="PANTHER" id="PTHR43084">
    <property type="entry name" value="PERSULFIDE DIOXYGENASE ETHE1"/>
    <property type="match status" value="1"/>
</dbReference>
<evidence type="ECO:0000256" key="2">
    <source>
        <dbReference type="SAM" id="MobiDB-lite"/>
    </source>
</evidence>
<dbReference type="InterPro" id="IPR051682">
    <property type="entry name" value="Mito_Persulfide_Diox"/>
</dbReference>
<protein>
    <recommendedName>
        <fullName evidence="3">Metallo-beta-lactamase domain-containing protein</fullName>
    </recommendedName>
</protein>
<reference evidence="4 5" key="1">
    <citation type="journal article" date="2024" name="Commun. Biol.">
        <title>Comparative genomic analysis of thermophilic fungi reveals convergent evolutionary adaptations and gene losses.</title>
        <authorList>
            <person name="Steindorff A.S."/>
            <person name="Aguilar-Pontes M.V."/>
            <person name="Robinson A.J."/>
            <person name="Andreopoulos B."/>
            <person name="LaButti K."/>
            <person name="Kuo A."/>
            <person name="Mondo S."/>
            <person name="Riley R."/>
            <person name="Otillar R."/>
            <person name="Haridas S."/>
            <person name="Lipzen A."/>
            <person name="Grimwood J."/>
            <person name="Schmutz J."/>
            <person name="Clum A."/>
            <person name="Reid I.D."/>
            <person name="Moisan M.C."/>
            <person name="Butler G."/>
            <person name="Nguyen T.T.M."/>
            <person name="Dewar K."/>
            <person name="Conant G."/>
            <person name="Drula E."/>
            <person name="Henrissat B."/>
            <person name="Hansel C."/>
            <person name="Singer S."/>
            <person name="Hutchinson M.I."/>
            <person name="de Vries R.P."/>
            <person name="Natvig D.O."/>
            <person name="Powell A.J."/>
            <person name="Tsang A."/>
            <person name="Grigoriev I.V."/>
        </authorList>
    </citation>
    <scope>NUCLEOTIDE SEQUENCE [LARGE SCALE GENOMIC DNA]</scope>
    <source>
        <strain evidence="4 5">ATCC 22073</strain>
    </source>
</reference>
<feature type="region of interest" description="Disordered" evidence="2">
    <location>
        <begin position="105"/>
        <end position="144"/>
    </location>
</feature>
<dbReference type="GeneID" id="98123861"/>
<dbReference type="PANTHER" id="PTHR43084:SF1">
    <property type="entry name" value="PERSULFIDE DIOXYGENASE ETHE1, MITOCHONDRIAL"/>
    <property type="match status" value="1"/>
</dbReference>
<evidence type="ECO:0000313" key="4">
    <source>
        <dbReference type="EMBL" id="KAL2268051.1"/>
    </source>
</evidence>
<dbReference type="RefSeq" id="XP_070866778.1">
    <property type="nucleotide sequence ID" value="XM_071009217.1"/>
</dbReference>
<gene>
    <name evidence="4" type="ORF">VTJ83DRAFT_2897</name>
</gene>
<dbReference type="EMBL" id="JAZGUE010000003">
    <property type="protein sequence ID" value="KAL2268051.1"/>
    <property type="molecule type" value="Genomic_DNA"/>
</dbReference>
<dbReference type="CDD" id="cd07724">
    <property type="entry name" value="POD-like_MBL-fold"/>
    <property type="match status" value="1"/>
</dbReference>
<dbReference type="Proteomes" id="UP001600064">
    <property type="component" value="Unassembled WGS sequence"/>
</dbReference>
<proteinExistence type="predicted"/>
<feature type="domain" description="Metallo-beta-lactamase" evidence="3">
    <location>
        <begin position="154"/>
        <end position="348"/>
    </location>
</feature>
<dbReference type="SMART" id="SM00849">
    <property type="entry name" value="Lactamase_B"/>
    <property type="match status" value="1"/>
</dbReference>
<dbReference type="InterPro" id="IPR036866">
    <property type="entry name" value="RibonucZ/Hydroxyglut_hydro"/>
</dbReference>
<accession>A0ABR4DCH8</accession>